<dbReference type="Proteomes" id="UP000678499">
    <property type="component" value="Unassembled WGS sequence"/>
</dbReference>
<organism evidence="2">
    <name type="scientific">Notodromas monacha</name>
    <dbReference type="NCBI Taxonomy" id="399045"/>
    <lineage>
        <taxon>Eukaryota</taxon>
        <taxon>Metazoa</taxon>
        <taxon>Ecdysozoa</taxon>
        <taxon>Arthropoda</taxon>
        <taxon>Crustacea</taxon>
        <taxon>Oligostraca</taxon>
        <taxon>Ostracoda</taxon>
        <taxon>Podocopa</taxon>
        <taxon>Podocopida</taxon>
        <taxon>Cypridocopina</taxon>
        <taxon>Cypridoidea</taxon>
        <taxon>Cyprididae</taxon>
        <taxon>Notodromas</taxon>
    </lineage>
</organism>
<feature type="region of interest" description="Disordered" evidence="1">
    <location>
        <begin position="1"/>
        <end position="23"/>
    </location>
</feature>
<reference evidence="2" key="1">
    <citation type="submission" date="2020-11" db="EMBL/GenBank/DDBJ databases">
        <authorList>
            <person name="Tran Van P."/>
        </authorList>
    </citation>
    <scope>NUCLEOTIDE SEQUENCE</scope>
</reference>
<dbReference type="OrthoDB" id="408964at2759"/>
<keyword evidence="3" id="KW-1185">Reference proteome</keyword>
<name>A0A7R9BM60_9CRUS</name>
<evidence type="ECO:0000256" key="1">
    <source>
        <dbReference type="SAM" id="MobiDB-lite"/>
    </source>
</evidence>
<accession>A0A7R9BM60</accession>
<dbReference type="AlphaFoldDB" id="A0A7R9BM60"/>
<protein>
    <submittedName>
        <fullName evidence="2">Uncharacterized protein</fullName>
    </submittedName>
</protein>
<evidence type="ECO:0000313" key="2">
    <source>
        <dbReference type="EMBL" id="CAD7276542.1"/>
    </source>
</evidence>
<dbReference type="Gene3D" id="3.30.200.20">
    <property type="entry name" value="Phosphorylase Kinase, domain 1"/>
    <property type="match status" value="1"/>
</dbReference>
<dbReference type="EMBL" id="CAJPEX010000648">
    <property type="protein sequence ID" value="CAG0916694.1"/>
    <property type="molecule type" value="Genomic_DNA"/>
</dbReference>
<proteinExistence type="predicted"/>
<sequence length="213" mass="24092">MLQQTIESPGSPERKIDCDDEGDGRVGATLRHGRPDPELRRAGLCCALGARLVELRQTKRNLFRRRIKRVGPFKKKRDFGTSLRDVRQAPWANTPQIVQKGGFARVHEMKDLTTNTVFAGKIIPKSRITKPHHQEKCFGIIPENAAYFPAPCNESSLPRTTTTLTRDANVEIVEYATVLPCRTRRLRPSAFCLVSRTTAARHPGIKRQFLYVC</sequence>
<evidence type="ECO:0000313" key="3">
    <source>
        <dbReference type="Proteomes" id="UP000678499"/>
    </source>
</evidence>
<dbReference type="EMBL" id="OA882685">
    <property type="protein sequence ID" value="CAD7276542.1"/>
    <property type="molecule type" value="Genomic_DNA"/>
</dbReference>
<gene>
    <name evidence="2" type="ORF">NMOB1V02_LOCUS4300</name>
</gene>